<feature type="compositionally biased region" description="Pro residues" evidence="1">
    <location>
        <begin position="58"/>
        <end position="72"/>
    </location>
</feature>
<feature type="region of interest" description="Disordered" evidence="1">
    <location>
        <begin position="33"/>
        <end position="137"/>
    </location>
</feature>
<dbReference type="EMBL" id="JBBJCI010000231">
    <property type="protein sequence ID" value="KAK7237926.1"/>
    <property type="molecule type" value="Genomic_DNA"/>
</dbReference>
<gene>
    <name evidence="2" type="ORF">SO694_00022476</name>
</gene>
<comment type="caution">
    <text evidence="2">The sequence shown here is derived from an EMBL/GenBank/DDBJ whole genome shotgun (WGS) entry which is preliminary data.</text>
</comment>
<evidence type="ECO:0000313" key="3">
    <source>
        <dbReference type="Proteomes" id="UP001363151"/>
    </source>
</evidence>
<dbReference type="Proteomes" id="UP001363151">
    <property type="component" value="Unassembled WGS sequence"/>
</dbReference>
<sequence length="194" mass="20803">MLALKACYLVRKESMGWARACLPTIKAFLALPSAEAKPPTPKAKPSTPKAKAKAPATKQPPTPPAPKPPAPEPAVQEKPPRRPSRAGARRGTGARRGPGARRGAGPRPKRKAARSTPAPPSLAAPRPKRGKVDDSSLVGRRVRAGGCFTHDLNPTPYDGEVESHDAATNTYVVYWPADDSETVYTERQLRRVLV</sequence>
<evidence type="ECO:0000256" key="1">
    <source>
        <dbReference type="SAM" id="MobiDB-lite"/>
    </source>
</evidence>
<feature type="compositionally biased region" description="Low complexity" evidence="1">
    <location>
        <begin position="33"/>
        <end position="57"/>
    </location>
</feature>
<protein>
    <submittedName>
        <fullName evidence="2">Uncharacterized protein</fullName>
    </submittedName>
</protein>
<keyword evidence="3" id="KW-1185">Reference proteome</keyword>
<organism evidence="2 3">
    <name type="scientific">Aureococcus anophagefferens</name>
    <name type="common">Harmful bloom alga</name>
    <dbReference type="NCBI Taxonomy" id="44056"/>
    <lineage>
        <taxon>Eukaryota</taxon>
        <taxon>Sar</taxon>
        <taxon>Stramenopiles</taxon>
        <taxon>Ochrophyta</taxon>
        <taxon>Pelagophyceae</taxon>
        <taxon>Pelagomonadales</taxon>
        <taxon>Pelagomonadaceae</taxon>
        <taxon>Aureococcus</taxon>
    </lineage>
</organism>
<accession>A0ABR1FTB3</accession>
<name>A0ABR1FTB3_AURAN</name>
<evidence type="ECO:0000313" key="2">
    <source>
        <dbReference type="EMBL" id="KAK7237926.1"/>
    </source>
</evidence>
<reference evidence="2 3" key="1">
    <citation type="submission" date="2024-03" db="EMBL/GenBank/DDBJ databases">
        <title>Aureococcus anophagefferens CCMP1851 and Kratosvirus quantuckense: Draft genome of a second virus-susceptible host strain in the model system.</title>
        <authorList>
            <person name="Chase E."/>
            <person name="Truchon A.R."/>
            <person name="Schepens W."/>
            <person name="Wilhelm S.W."/>
        </authorList>
    </citation>
    <scope>NUCLEOTIDE SEQUENCE [LARGE SCALE GENOMIC DNA]</scope>
    <source>
        <strain evidence="2 3">CCMP1851</strain>
    </source>
</reference>
<proteinExistence type="predicted"/>